<feature type="compositionally biased region" description="Polar residues" evidence="4">
    <location>
        <begin position="312"/>
        <end position="322"/>
    </location>
</feature>
<dbReference type="EMBL" id="SFCI01000372">
    <property type="protein sequence ID" value="TFY80217.1"/>
    <property type="molecule type" value="Genomic_DNA"/>
</dbReference>
<dbReference type="PANTHER" id="PTHR43712">
    <property type="entry name" value="PUTATIVE (AFU_ORTHOLOGUE AFUA_4G14580)-RELATED"/>
    <property type="match status" value="1"/>
</dbReference>
<name>A0A4Z0A1P2_9AGAM</name>
<gene>
    <name evidence="5" type="ORF">EWM64_g3795</name>
</gene>
<feature type="region of interest" description="Disordered" evidence="4">
    <location>
        <begin position="306"/>
        <end position="337"/>
    </location>
</feature>
<evidence type="ECO:0000256" key="4">
    <source>
        <dbReference type="SAM" id="MobiDB-lite"/>
    </source>
</evidence>
<dbReference type="InterPro" id="IPR036390">
    <property type="entry name" value="WH_DNA-bd_sf"/>
</dbReference>
<dbReference type="GO" id="GO:0008168">
    <property type="term" value="F:methyltransferase activity"/>
    <property type="evidence" value="ECO:0007669"/>
    <property type="project" value="UniProtKB-KW"/>
</dbReference>
<comment type="caution">
    <text evidence="5">The sequence shown here is derived from an EMBL/GenBank/DDBJ whole genome shotgun (WGS) entry which is preliminary data.</text>
</comment>
<feature type="compositionally biased region" description="Low complexity" evidence="4">
    <location>
        <begin position="43"/>
        <end position="58"/>
    </location>
</feature>
<evidence type="ECO:0000256" key="1">
    <source>
        <dbReference type="ARBA" id="ARBA00022603"/>
    </source>
</evidence>
<evidence type="ECO:0000313" key="6">
    <source>
        <dbReference type="Proteomes" id="UP000298061"/>
    </source>
</evidence>
<keyword evidence="3" id="KW-0949">S-adenosyl-L-methionine</keyword>
<keyword evidence="6" id="KW-1185">Reference proteome</keyword>
<reference evidence="5 6" key="1">
    <citation type="submission" date="2019-02" db="EMBL/GenBank/DDBJ databases">
        <title>Genome sequencing of the rare red list fungi Hericium alpestre (H. flagellum).</title>
        <authorList>
            <person name="Buettner E."/>
            <person name="Kellner H."/>
        </authorList>
    </citation>
    <scope>NUCLEOTIDE SEQUENCE [LARGE SCALE GENOMIC DNA]</scope>
    <source>
        <strain evidence="5 6">DSM 108284</strain>
    </source>
</reference>
<evidence type="ECO:0000313" key="5">
    <source>
        <dbReference type="EMBL" id="TFY80217.1"/>
    </source>
</evidence>
<organism evidence="5 6">
    <name type="scientific">Hericium alpestre</name>
    <dbReference type="NCBI Taxonomy" id="135208"/>
    <lineage>
        <taxon>Eukaryota</taxon>
        <taxon>Fungi</taxon>
        <taxon>Dikarya</taxon>
        <taxon>Basidiomycota</taxon>
        <taxon>Agaricomycotina</taxon>
        <taxon>Agaricomycetes</taxon>
        <taxon>Russulales</taxon>
        <taxon>Hericiaceae</taxon>
        <taxon>Hericium</taxon>
    </lineage>
</organism>
<dbReference type="PANTHER" id="PTHR43712:SF2">
    <property type="entry name" value="O-METHYLTRANSFERASE CICE"/>
    <property type="match status" value="1"/>
</dbReference>
<feature type="compositionally biased region" description="Basic and acidic residues" evidence="4">
    <location>
        <begin position="323"/>
        <end position="337"/>
    </location>
</feature>
<sequence length="400" mass="42181">MTLAVLRALHAIIGDALEDIDTVYSAASLSSSPCPSPSPSSAPPSTNSSSSSSSYSTHESSHPQRRPGTPPLLSNNRKLRTPGASPRKRSIDFPALDAPADSNDDRDAEGERLRAHPTVANAISRIVAACGQLSVTVRSPFLVLCDAGMGYHLPSALRFLEAAHIPELLSQAGPDGLHVSIITARLAPYLSNPAHPRTSGMEEGTEGKVAHILRLLATHHLLLERSPDVFALNRVSALLDTGKDFSEVVGCPEKKYENTDGIAAFFALNTDELFKASAYLTESILPHAAPLEEEINRTLLPLSPPLGQSLSKSTPNHTTTPETRSDAERKGEGPHARAHVEASALAAEACRPVPITSAFDAPTVAGLVALASIDHVATLACALVIACRVQTRPGRFAVAG</sequence>
<feature type="region of interest" description="Disordered" evidence="4">
    <location>
        <begin position="27"/>
        <end position="110"/>
    </location>
</feature>
<keyword evidence="2" id="KW-0808">Transferase</keyword>
<dbReference type="Proteomes" id="UP000298061">
    <property type="component" value="Unassembled WGS sequence"/>
</dbReference>
<dbReference type="GO" id="GO:0032259">
    <property type="term" value="P:methylation"/>
    <property type="evidence" value="ECO:0007669"/>
    <property type="project" value="UniProtKB-KW"/>
</dbReference>
<keyword evidence="1" id="KW-0489">Methyltransferase</keyword>
<proteinExistence type="predicted"/>
<dbReference type="AlphaFoldDB" id="A0A4Z0A1P2"/>
<evidence type="ECO:0000256" key="3">
    <source>
        <dbReference type="ARBA" id="ARBA00022691"/>
    </source>
</evidence>
<protein>
    <submittedName>
        <fullName evidence="5">Uncharacterized protein</fullName>
    </submittedName>
</protein>
<dbReference type="Gene3D" id="1.10.10.10">
    <property type="entry name" value="Winged helix-like DNA-binding domain superfamily/Winged helix DNA-binding domain"/>
    <property type="match status" value="1"/>
</dbReference>
<dbReference type="SUPFAM" id="SSF46785">
    <property type="entry name" value="Winged helix' DNA-binding domain"/>
    <property type="match status" value="1"/>
</dbReference>
<dbReference type="OrthoDB" id="2410195at2759"/>
<accession>A0A4Z0A1P2</accession>
<evidence type="ECO:0000256" key="2">
    <source>
        <dbReference type="ARBA" id="ARBA00022679"/>
    </source>
</evidence>
<dbReference type="InterPro" id="IPR036388">
    <property type="entry name" value="WH-like_DNA-bd_sf"/>
</dbReference>
<dbReference type="STRING" id="135208.A0A4Z0A1P2"/>